<feature type="transmembrane region" description="Helical" evidence="6">
    <location>
        <begin position="298"/>
        <end position="325"/>
    </location>
</feature>
<feature type="transmembrane region" description="Helical" evidence="6">
    <location>
        <begin position="232"/>
        <end position="250"/>
    </location>
</feature>
<dbReference type="EMBL" id="MLCN01000075">
    <property type="protein sequence ID" value="ONG37078.1"/>
    <property type="molecule type" value="Genomic_DNA"/>
</dbReference>
<comment type="similarity">
    <text evidence="2">Belongs to the autoinducer-2 exporter (AI-2E) (TC 2.A.86) family.</text>
</comment>
<keyword evidence="3 6" id="KW-0812">Transmembrane</keyword>
<organism evidence="7 8">
    <name type="scientific">Alkanindiges hydrocarboniclasticus</name>
    <dbReference type="NCBI Taxonomy" id="1907941"/>
    <lineage>
        <taxon>Bacteria</taxon>
        <taxon>Pseudomonadati</taxon>
        <taxon>Pseudomonadota</taxon>
        <taxon>Gammaproteobacteria</taxon>
        <taxon>Moraxellales</taxon>
        <taxon>Moraxellaceae</taxon>
        <taxon>Alkanindiges</taxon>
    </lineage>
</organism>
<name>A0A1S8CR95_9GAMM</name>
<sequence length="336" mass="36984">MPLLNQKQALIASYIIVASGLLLLIPLHLLPCFIAGFLVHEMVNALTPYFEKFIHGRRARLAVVAMLSVIVVAFLIGSVGSLIGFIIQDVRGASALSHRITLVLQDLQTQLAVYLPGYLPNSVEELKNQIMQWVQRNIGLLQYTGKYVLHGFITMLIGMVLGAIVSLHQVMPRDEPPVFKTELINRITTLSNAFRNIVFAQLKISTINTILSGLFILVLLPIFGLHLPFAKTLVILTFLLGLLPVVGNLVSNTLVFIAGLTVSLSVAVITLIYLILIHKFEYFLNAKIVGAKIRANSWEVLIAMLVFQGAFGVAGLVAAPIYYAYLKSELEQAKLI</sequence>
<gene>
    <name evidence="7" type="ORF">BKE30_15320</name>
</gene>
<proteinExistence type="inferred from homology"/>
<evidence type="ECO:0000256" key="6">
    <source>
        <dbReference type="SAM" id="Phobius"/>
    </source>
</evidence>
<evidence type="ECO:0000256" key="4">
    <source>
        <dbReference type="ARBA" id="ARBA00022989"/>
    </source>
</evidence>
<evidence type="ECO:0000313" key="7">
    <source>
        <dbReference type="EMBL" id="ONG37078.1"/>
    </source>
</evidence>
<dbReference type="Pfam" id="PF01594">
    <property type="entry name" value="AI-2E_transport"/>
    <property type="match status" value="1"/>
</dbReference>
<keyword evidence="4 6" id="KW-1133">Transmembrane helix</keyword>
<dbReference type="STRING" id="1907941.BKE30_15320"/>
<evidence type="ECO:0000256" key="5">
    <source>
        <dbReference type="ARBA" id="ARBA00023136"/>
    </source>
</evidence>
<dbReference type="OrthoDB" id="8113193at2"/>
<feature type="transmembrane region" description="Helical" evidence="6">
    <location>
        <begin position="147"/>
        <end position="167"/>
    </location>
</feature>
<reference evidence="7 8" key="1">
    <citation type="submission" date="2016-10" db="EMBL/GenBank/DDBJ databases">
        <title>Draft Genome sequence of Alkanindiges sp. strain H1.</title>
        <authorList>
            <person name="Subhash Y."/>
            <person name="Lee S."/>
        </authorList>
    </citation>
    <scope>NUCLEOTIDE SEQUENCE [LARGE SCALE GENOMIC DNA]</scope>
    <source>
        <strain evidence="7 8">H1</strain>
    </source>
</reference>
<feature type="transmembrane region" description="Helical" evidence="6">
    <location>
        <begin position="204"/>
        <end position="225"/>
    </location>
</feature>
<dbReference type="RefSeq" id="WP_076879447.1">
    <property type="nucleotide sequence ID" value="NZ_MLCN01000075.1"/>
</dbReference>
<evidence type="ECO:0000256" key="1">
    <source>
        <dbReference type="ARBA" id="ARBA00004141"/>
    </source>
</evidence>
<evidence type="ECO:0000256" key="2">
    <source>
        <dbReference type="ARBA" id="ARBA00009773"/>
    </source>
</evidence>
<dbReference type="InterPro" id="IPR002549">
    <property type="entry name" value="AI-2E-like"/>
</dbReference>
<dbReference type="Proteomes" id="UP000192132">
    <property type="component" value="Unassembled WGS sequence"/>
</dbReference>
<protein>
    <recommendedName>
        <fullName evidence="9">AI-2E family transporter</fullName>
    </recommendedName>
</protein>
<evidence type="ECO:0008006" key="9">
    <source>
        <dbReference type="Google" id="ProtNLM"/>
    </source>
</evidence>
<feature type="transmembrane region" description="Helical" evidence="6">
    <location>
        <begin position="59"/>
        <end position="87"/>
    </location>
</feature>
<feature type="transmembrane region" description="Helical" evidence="6">
    <location>
        <begin position="256"/>
        <end position="277"/>
    </location>
</feature>
<evidence type="ECO:0000256" key="3">
    <source>
        <dbReference type="ARBA" id="ARBA00022692"/>
    </source>
</evidence>
<keyword evidence="5 6" id="KW-0472">Membrane</keyword>
<keyword evidence="8" id="KW-1185">Reference proteome</keyword>
<evidence type="ECO:0000313" key="8">
    <source>
        <dbReference type="Proteomes" id="UP000192132"/>
    </source>
</evidence>
<dbReference type="GO" id="GO:0016020">
    <property type="term" value="C:membrane"/>
    <property type="evidence" value="ECO:0007669"/>
    <property type="project" value="UniProtKB-SubCell"/>
</dbReference>
<accession>A0A1S8CR95</accession>
<comment type="caution">
    <text evidence="7">The sequence shown here is derived from an EMBL/GenBank/DDBJ whole genome shotgun (WGS) entry which is preliminary data.</text>
</comment>
<comment type="subcellular location">
    <subcellularLocation>
        <location evidence="1">Membrane</location>
        <topology evidence="1">Multi-pass membrane protein</topology>
    </subcellularLocation>
</comment>
<feature type="transmembrane region" description="Helical" evidence="6">
    <location>
        <begin position="12"/>
        <end position="39"/>
    </location>
</feature>
<dbReference type="AlphaFoldDB" id="A0A1S8CR95"/>